<feature type="transmembrane region" description="Helical" evidence="9">
    <location>
        <begin position="345"/>
        <end position="367"/>
    </location>
</feature>
<organism evidence="11 12">
    <name type="scientific">Alicyclobacillus fodiniaquatilis</name>
    <dbReference type="NCBI Taxonomy" id="1661150"/>
    <lineage>
        <taxon>Bacteria</taxon>
        <taxon>Bacillati</taxon>
        <taxon>Bacillota</taxon>
        <taxon>Bacilli</taxon>
        <taxon>Bacillales</taxon>
        <taxon>Alicyclobacillaceae</taxon>
        <taxon>Alicyclobacillus</taxon>
    </lineage>
</organism>
<dbReference type="EMBL" id="JBHUCX010000002">
    <property type="protein sequence ID" value="MFD1673216.1"/>
    <property type="molecule type" value="Genomic_DNA"/>
</dbReference>
<evidence type="ECO:0000256" key="7">
    <source>
        <dbReference type="ARBA" id="ARBA00022989"/>
    </source>
</evidence>
<evidence type="ECO:0000256" key="6">
    <source>
        <dbReference type="ARBA" id="ARBA00022692"/>
    </source>
</evidence>
<evidence type="ECO:0000256" key="4">
    <source>
        <dbReference type="ARBA" id="ARBA00022475"/>
    </source>
</evidence>
<feature type="transmembrane region" description="Helical" evidence="9">
    <location>
        <begin position="85"/>
        <end position="103"/>
    </location>
</feature>
<feature type="transmembrane region" description="Helical" evidence="9">
    <location>
        <begin position="312"/>
        <end position="333"/>
    </location>
</feature>
<dbReference type="PANTHER" id="PTHR23535:SF2">
    <property type="entry name" value="SUGAR EFFLUX TRANSPORTER A-RELATED"/>
    <property type="match status" value="1"/>
</dbReference>
<keyword evidence="8 9" id="KW-0472">Membrane</keyword>
<evidence type="ECO:0000256" key="5">
    <source>
        <dbReference type="ARBA" id="ARBA00022597"/>
    </source>
</evidence>
<gene>
    <name evidence="11" type="ORF">ACFSB2_00585</name>
</gene>
<reference evidence="12" key="1">
    <citation type="journal article" date="2019" name="Int. J. Syst. Evol. Microbiol.">
        <title>The Global Catalogue of Microorganisms (GCM) 10K type strain sequencing project: providing services to taxonomists for standard genome sequencing and annotation.</title>
        <authorList>
            <consortium name="The Broad Institute Genomics Platform"/>
            <consortium name="The Broad Institute Genome Sequencing Center for Infectious Disease"/>
            <person name="Wu L."/>
            <person name="Ma J."/>
        </authorList>
    </citation>
    <scope>NUCLEOTIDE SEQUENCE [LARGE SCALE GENOMIC DNA]</scope>
    <source>
        <strain evidence="12">CGMCC 1.12286</strain>
    </source>
</reference>
<keyword evidence="3" id="KW-0813">Transport</keyword>
<keyword evidence="6 9" id="KW-0812">Transmembrane</keyword>
<evidence type="ECO:0000256" key="1">
    <source>
        <dbReference type="ARBA" id="ARBA00004651"/>
    </source>
</evidence>
<dbReference type="PROSITE" id="PS50850">
    <property type="entry name" value="MFS"/>
    <property type="match status" value="1"/>
</dbReference>
<feature type="domain" description="Major facilitator superfamily (MFS) profile" evidence="10">
    <location>
        <begin position="17"/>
        <end position="398"/>
    </location>
</feature>
<evidence type="ECO:0000313" key="11">
    <source>
        <dbReference type="EMBL" id="MFD1673216.1"/>
    </source>
</evidence>
<evidence type="ECO:0000256" key="8">
    <source>
        <dbReference type="ARBA" id="ARBA00023136"/>
    </source>
</evidence>
<evidence type="ECO:0000259" key="10">
    <source>
        <dbReference type="PROSITE" id="PS50850"/>
    </source>
</evidence>
<sequence>MIRRTTAHSANSRFIPGFFTLTFGITLLGIGVSITRPYLSLFGTNVIDMTPAELGIFMCVNALGGIIASTWLGKMSDMRTPKKDIMIFSTLCAGVGYGSFIVLHSYLVLLIVTTILLGLGSATYPQMFAYARESIIATNQGDATFALTTLRSFFSLAWVIGPLVGAWVFSALHYNGLFTSTAIIFFAVFLLVLFRLKRRPAVGVRPTEFIAVSSYLKRRDILFACISFVAVSTASSMNGLYMPLLMTQTLHAPEHVVGWVFSLSAGLEIPIMLGLSSLAARVGKRIMLLFGSICGTFYYLGAAFTHAPWEMLLLQLLCAVFISINVSIGMSYFQDFMPDAPGSTTTLYSNTSNIGSMAGSLLGGAIAQTFSFRAVYFACVVLSILSYIFLLRRKPKQTASTVEIPAKTPTTDDHVNQ</sequence>
<dbReference type="PANTHER" id="PTHR23535">
    <property type="entry name" value="SUGAR EFFLUX TRANSPORTER A-RELATED"/>
    <property type="match status" value="1"/>
</dbReference>
<name>A0ABW4JA50_9BACL</name>
<evidence type="ECO:0000313" key="12">
    <source>
        <dbReference type="Proteomes" id="UP001597079"/>
    </source>
</evidence>
<protein>
    <submittedName>
        <fullName evidence="11">Sugar efflux transporter</fullName>
    </submittedName>
</protein>
<dbReference type="Proteomes" id="UP001597079">
    <property type="component" value="Unassembled WGS sequence"/>
</dbReference>
<dbReference type="RefSeq" id="WP_377940567.1">
    <property type="nucleotide sequence ID" value="NZ_JBHUCX010000002.1"/>
</dbReference>
<feature type="transmembrane region" description="Helical" evidence="9">
    <location>
        <begin position="12"/>
        <end position="34"/>
    </location>
</feature>
<feature type="transmembrane region" description="Helical" evidence="9">
    <location>
        <begin position="287"/>
        <end position="306"/>
    </location>
</feature>
<keyword evidence="4" id="KW-1003">Cell membrane</keyword>
<feature type="transmembrane region" description="Helical" evidence="9">
    <location>
        <begin position="152"/>
        <end position="170"/>
    </location>
</feature>
<evidence type="ECO:0000256" key="2">
    <source>
        <dbReference type="ARBA" id="ARBA00006523"/>
    </source>
</evidence>
<comment type="similarity">
    <text evidence="2">Belongs to the major facilitator superfamily. Set transporter family.</text>
</comment>
<dbReference type="InterPro" id="IPR036259">
    <property type="entry name" value="MFS_trans_sf"/>
</dbReference>
<comment type="caution">
    <text evidence="11">The sequence shown here is derived from an EMBL/GenBank/DDBJ whole genome shotgun (WGS) entry which is preliminary data.</text>
</comment>
<evidence type="ECO:0000256" key="3">
    <source>
        <dbReference type="ARBA" id="ARBA00022448"/>
    </source>
</evidence>
<comment type="subcellular location">
    <subcellularLocation>
        <location evidence="1">Cell membrane</location>
        <topology evidence="1">Multi-pass membrane protein</topology>
    </subcellularLocation>
</comment>
<keyword evidence="5" id="KW-0762">Sugar transport</keyword>
<dbReference type="SUPFAM" id="SSF103473">
    <property type="entry name" value="MFS general substrate transporter"/>
    <property type="match status" value="1"/>
</dbReference>
<dbReference type="Pfam" id="PF07690">
    <property type="entry name" value="MFS_1"/>
    <property type="match status" value="1"/>
</dbReference>
<feature type="transmembrane region" description="Helical" evidence="9">
    <location>
        <begin position="256"/>
        <end position="275"/>
    </location>
</feature>
<feature type="transmembrane region" description="Helical" evidence="9">
    <location>
        <begin position="109"/>
        <end position="131"/>
    </location>
</feature>
<keyword evidence="12" id="KW-1185">Reference proteome</keyword>
<feature type="transmembrane region" description="Helical" evidence="9">
    <location>
        <begin position="176"/>
        <end position="196"/>
    </location>
</feature>
<proteinExistence type="inferred from homology"/>
<feature type="transmembrane region" description="Helical" evidence="9">
    <location>
        <begin position="373"/>
        <end position="391"/>
    </location>
</feature>
<dbReference type="InterPro" id="IPR011701">
    <property type="entry name" value="MFS"/>
</dbReference>
<evidence type="ECO:0000256" key="9">
    <source>
        <dbReference type="SAM" id="Phobius"/>
    </source>
</evidence>
<accession>A0ABW4JA50</accession>
<feature type="transmembrane region" description="Helical" evidence="9">
    <location>
        <begin position="54"/>
        <end position="73"/>
    </location>
</feature>
<dbReference type="InterPro" id="IPR020846">
    <property type="entry name" value="MFS_dom"/>
</dbReference>
<dbReference type="CDD" id="cd17471">
    <property type="entry name" value="MFS_Set"/>
    <property type="match status" value="1"/>
</dbReference>
<keyword evidence="7 9" id="KW-1133">Transmembrane helix</keyword>
<feature type="transmembrane region" description="Helical" evidence="9">
    <location>
        <begin position="221"/>
        <end position="244"/>
    </location>
</feature>
<dbReference type="Gene3D" id="1.20.1250.20">
    <property type="entry name" value="MFS general substrate transporter like domains"/>
    <property type="match status" value="2"/>
</dbReference>